<dbReference type="EMBL" id="BMHY01000017">
    <property type="protein sequence ID" value="GGG87232.1"/>
    <property type="molecule type" value="Genomic_DNA"/>
</dbReference>
<dbReference type="PANTHER" id="PTHR33169:SF14">
    <property type="entry name" value="TRANSCRIPTIONAL REGULATOR RV3488"/>
    <property type="match status" value="1"/>
</dbReference>
<dbReference type="RefSeq" id="WP_188892597.1">
    <property type="nucleotide sequence ID" value="NZ_BMHY01000017.1"/>
</dbReference>
<reference evidence="2 3" key="1">
    <citation type="journal article" date="2014" name="Int. J. Syst. Evol. Microbiol.">
        <title>Complete genome sequence of Corynebacterium casei LMG S-19264T (=DSM 44701T), isolated from a smear-ripened cheese.</title>
        <authorList>
            <consortium name="US DOE Joint Genome Institute (JGI-PGF)"/>
            <person name="Walter F."/>
            <person name="Albersmeier A."/>
            <person name="Kalinowski J."/>
            <person name="Ruckert C."/>
        </authorList>
    </citation>
    <scope>NUCLEOTIDE SEQUENCE [LARGE SCALE GENOMIC DNA]</scope>
    <source>
        <strain evidence="2 3">CGMCC 1.15286</strain>
    </source>
</reference>
<feature type="domain" description="Transcription regulator PadR N-terminal" evidence="1">
    <location>
        <begin position="7"/>
        <end position="82"/>
    </location>
</feature>
<dbReference type="Pfam" id="PF03551">
    <property type="entry name" value="PadR"/>
    <property type="match status" value="1"/>
</dbReference>
<name>A0A917HQQ6_9BACL</name>
<evidence type="ECO:0000313" key="3">
    <source>
        <dbReference type="Proteomes" id="UP000600247"/>
    </source>
</evidence>
<dbReference type="PANTHER" id="PTHR33169">
    <property type="entry name" value="PADR-FAMILY TRANSCRIPTIONAL REGULATOR"/>
    <property type="match status" value="1"/>
</dbReference>
<dbReference type="InterPro" id="IPR036390">
    <property type="entry name" value="WH_DNA-bd_sf"/>
</dbReference>
<dbReference type="SUPFAM" id="SSF46785">
    <property type="entry name" value="Winged helix' DNA-binding domain"/>
    <property type="match status" value="1"/>
</dbReference>
<dbReference type="AlphaFoldDB" id="A0A917HQQ6"/>
<comment type="caution">
    <text evidence="2">The sequence shown here is derived from an EMBL/GenBank/DDBJ whole genome shotgun (WGS) entry which is preliminary data.</text>
</comment>
<protein>
    <recommendedName>
        <fullName evidence="1">Transcription regulator PadR N-terminal domain-containing protein</fullName>
    </recommendedName>
</protein>
<evidence type="ECO:0000313" key="2">
    <source>
        <dbReference type="EMBL" id="GGG87232.1"/>
    </source>
</evidence>
<organism evidence="2 3">
    <name type="scientific">Paenibacillus radicis</name>
    <name type="common">ex Gao et al. 2016</name>
    <dbReference type="NCBI Taxonomy" id="1737354"/>
    <lineage>
        <taxon>Bacteria</taxon>
        <taxon>Bacillati</taxon>
        <taxon>Bacillota</taxon>
        <taxon>Bacilli</taxon>
        <taxon>Bacillales</taxon>
        <taxon>Paenibacillaceae</taxon>
        <taxon>Paenibacillus</taxon>
    </lineage>
</organism>
<keyword evidence="3" id="KW-1185">Reference proteome</keyword>
<gene>
    <name evidence="2" type="ORF">GCM10010918_51930</name>
</gene>
<dbReference type="Proteomes" id="UP000600247">
    <property type="component" value="Unassembled WGS sequence"/>
</dbReference>
<dbReference type="Gene3D" id="1.10.10.10">
    <property type="entry name" value="Winged helix-like DNA-binding domain superfamily/Winged helix DNA-binding domain"/>
    <property type="match status" value="1"/>
</dbReference>
<sequence length="178" mass="20457">MSLQIFILGVLNRAEHHPYDVKKMILDNTDNVVNITDGNLYYNFEVLTKKGHIEKVQVVQTDNRPEKTTYRITESGKKALEEEIYASFKNAKTVLSLYASIAFIDLVDKSRLAFLVEEAIEKLQKRIAMVEDKLTTKIPDGIVNKPQRYGRFIATHTLDTLHTELKAYEALLEILRSE</sequence>
<accession>A0A917HQQ6</accession>
<dbReference type="InterPro" id="IPR036388">
    <property type="entry name" value="WH-like_DNA-bd_sf"/>
</dbReference>
<proteinExistence type="predicted"/>
<evidence type="ECO:0000259" key="1">
    <source>
        <dbReference type="Pfam" id="PF03551"/>
    </source>
</evidence>
<dbReference type="InterPro" id="IPR052509">
    <property type="entry name" value="Metal_resp_DNA-bind_regulator"/>
</dbReference>
<dbReference type="InterPro" id="IPR005149">
    <property type="entry name" value="Tscrpt_reg_PadR_N"/>
</dbReference>